<dbReference type="SMART" id="SM00752">
    <property type="entry name" value="HTTM"/>
    <property type="match status" value="1"/>
</dbReference>
<feature type="transmembrane region" description="Helical" evidence="6">
    <location>
        <begin position="300"/>
        <end position="321"/>
    </location>
</feature>
<dbReference type="PANTHER" id="PTHR39535">
    <property type="entry name" value="SPORULATION-DELAYING PROTEIN SDPB"/>
    <property type="match status" value="1"/>
</dbReference>
<sequence>MALTTLITSWHFVLSVITNTLRLVMRNAKSIATAAVALLLDRKHARYGLSVTRMLLGVTVLGWTLTNFGTRQYTFGGGMAWTGQIEFPSSDFAKFPPFSWIVEAAPNGIALTSVFLVVVVLALLLIVGYRTRLTLVVLMVFWVGLLAINPTVQDQSDNLTRIAMTSLLFASPAEVWSLDARRRRRRRTGEHAGALSRTSAGQGFVPEWLSNCMHNCAVVVIGAQLCMVYASGGLYKAQGAPWYNGYAIYNAINVPQFGTWPEISALISVWGPVVAIGTIGTVLFQAAFPVMLVNSWTRRIALIVILSFHLAIAVVMGLPWFSLAMVAMDAVFITDGTYRRVAYSLKHAWREARSKKRSQSNPSRASETRSELSI</sequence>
<feature type="domain" description="HTTM-like" evidence="7">
    <location>
        <begin position="41"/>
        <end position="337"/>
    </location>
</feature>
<dbReference type="InterPro" id="IPR053934">
    <property type="entry name" value="HTTM_dom"/>
</dbReference>
<dbReference type="InterPro" id="IPR011020">
    <property type="entry name" value="HTTM-like"/>
</dbReference>
<evidence type="ECO:0000256" key="4">
    <source>
        <dbReference type="ARBA" id="ARBA00023136"/>
    </source>
</evidence>
<keyword evidence="3 6" id="KW-1133">Transmembrane helix</keyword>
<evidence type="ECO:0000256" key="2">
    <source>
        <dbReference type="ARBA" id="ARBA00022692"/>
    </source>
</evidence>
<dbReference type="Proteomes" id="UP001244427">
    <property type="component" value="Unassembled WGS sequence"/>
</dbReference>
<name>A0AAW8EUU5_9MICO</name>
<proteinExistence type="predicted"/>
<protein>
    <submittedName>
        <fullName evidence="8">Membrane protein YphA (DoxX/SURF4 family)</fullName>
    </submittedName>
</protein>
<evidence type="ECO:0000313" key="9">
    <source>
        <dbReference type="Proteomes" id="UP001244427"/>
    </source>
</evidence>
<evidence type="ECO:0000259" key="7">
    <source>
        <dbReference type="SMART" id="SM00752"/>
    </source>
</evidence>
<dbReference type="AlphaFoldDB" id="A0AAW8EUU5"/>
<feature type="transmembrane region" description="Helical" evidence="6">
    <location>
        <begin position="45"/>
        <end position="65"/>
    </location>
</feature>
<evidence type="ECO:0000256" key="3">
    <source>
        <dbReference type="ARBA" id="ARBA00022989"/>
    </source>
</evidence>
<dbReference type="PANTHER" id="PTHR39535:SF2">
    <property type="entry name" value="HTTM DOMAIN-CONTAINING PROTEIN"/>
    <property type="match status" value="1"/>
</dbReference>
<feature type="region of interest" description="Disordered" evidence="5">
    <location>
        <begin position="354"/>
        <end position="374"/>
    </location>
</feature>
<comment type="subcellular location">
    <subcellularLocation>
        <location evidence="1">Endomembrane system</location>
        <topology evidence="1">Multi-pass membrane protein</topology>
    </subcellularLocation>
</comment>
<evidence type="ECO:0000256" key="1">
    <source>
        <dbReference type="ARBA" id="ARBA00004127"/>
    </source>
</evidence>
<reference evidence="8 9" key="1">
    <citation type="submission" date="2023-07" db="EMBL/GenBank/DDBJ databases">
        <title>Comparative genomics of wheat-associated soil bacteria to identify genetic determinants of phenazine resistance.</title>
        <authorList>
            <person name="Mouncey N."/>
        </authorList>
    </citation>
    <scope>NUCLEOTIDE SEQUENCE [LARGE SCALE GENOMIC DNA]</scope>
    <source>
        <strain evidence="8 9">W4I9-1</strain>
    </source>
</reference>
<comment type="caution">
    <text evidence="8">The sequence shown here is derived from an EMBL/GenBank/DDBJ whole genome shotgun (WGS) entry which is preliminary data.</text>
</comment>
<dbReference type="InterPro" id="IPR052964">
    <property type="entry name" value="Sporulation_signal_mat"/>
</dbReference>
<dbReference type="GO" id="GO:0012505">
    <property type="term" value="C:endomembrane system"/>
    <property type="evidence" value="ECO:0007669"/>
    <property type="project" value="UniProtKB-SubCell"/>
</dbReference>
<dbReference type="RefSeq" id="WP_307295044.1">
    <property type="nucleotide sequence ID" value="NZ_JAUSXV010000001.1"/>
</dbReference>
<keyword evidence="4 6" id="KW-0472">Membrane</keyword>
<gene>
    <name evidence="8" type="ORF">QFZ53_001459</name>
</gene>
<keyword evidence="2 6" id="KW-0812">Transmembrane</keyword>
<keyword evidence="9" id="KW-1185">Reference proteome</keyword>
<feature type="transmembrane region" description="Helical" evidence="6">
    <location>
        <begin position="263"/>
        <end position="288"/>
    </location>
</feature>
<feature type="transmembrane region" description="Helical" evidence="6">
    <location>
        <begin position="158"/>
        <end position="178"/>
    </location>
</feature>
<evidence type="ECO:0000256" key="6">
    <source>
        <dbReference type="SAM" id="Phobius"/>
    </source>
</evidence>
<feature type="transmembrane region" description="Helical" evidence="6">
    <location>
        <begin position="216"/>
        <end position="235"/>
    </location>
</feature>
<feature type="transmembrane region" description="Helical" evidence="6">
    <location>
        <begin position="104"/>
        <end position="126"/>
    </location>
</feature>
<organism evidence="8 9">
    <name type="scientific">Microbacterium natoriense</name>
    <dbReference type="NCBI Taxonomy" id="284570"/>
    <lineage>
        <taxon>Bacteria</taxon>
        <taxon>Bacillati</taxon>
        <taxon>Actinomycetota</taxon>
        <taxon>Actinomycetes</taxon>
        <taxon>Micrococcales</taxon>
        <taxon>Microbacteriaceae</taxon>
        <taxon>Microbacterium</taxon>
    </lineage>
</organism>
<accession>A0AAW8EUU5</accession>
<evidence type="ECO:0000256" key="5">
    <source>
        <dbReference type="SAM" id="MobiDB-lite"/>
    </source>
</evidence>
<feature type="transmembrane region" description="Helical" evidence="6">
    <location>
        <begin position="6"/>
        <end position="24"/>
    </location>
</feature>
<dbReference type="EMBL" id="JAUSXV010000001">
    <property type="protein sequence ID" value="MDQ0647263.1"/>
    <property type="molecule type" value="Genomic_DNA"/>
</dbReference>
<evidence type="ECO:0000313" key="8">
    <source>
        <dbReference type="EMBL" id="MDQ0647263.1"/>
    </source>
</evidence>
<dbReference type="Pfam" id="PF05090">
    <property type="entry name" value="HTTM"/>
    <property type="match status" value="1"/>
</dbReference>
<feature type="transmembrane region" description="Helical" evidence="6">
    <location>
        <begin position="133"/>
        <end position="152"/>
    </location>
</feature>